<dbReference type="EMBL" id="PYFT01000001">
    <property type="protein sequence ID" value="PSR54995.1"/>
    <property type="molecule type" value="Genomic_DNA"/>
</dbReference>
<keyword evidence="3" id="KW-0804">Transcription</keyword>
<dbReference type="Proteomes" id="UP000240357">
    <property type="component" value="Unassembled WGS sequence"/>
</dbReference>
<keyword evidence="5" id="KW-0472">Membrane</keyword>
<keyword evidence="5" id="KW-1133">Transmembrane helix</keyword>
<dbReference type="PANTHER" id="PTHR43280">
    <property type="entry name" value="ARAC-FAMILY TRANSCRIPTIONAL REGULATOR"/>
    <property type="match status" value="1"/>
</dbReference>
<evidence type="ECO:0000259" key="6">
    <source>
        <dbReference type="PROSITE" id="PS01124"/>
    </source>
</evidence>
<dbReference type="PANTHER" id="PTHR43280:SF2">
    <property type="entry name" value="HTH-TYPE TRANSCRIPTIONAL REGULATOR EXSA"/>
    <property type="match status" value="1"/>
</dbReference>
<keyword evidence="4" id="KW-0802">TPR repeat</keyword>
<keyword evidence="2" id="KW-0238">DNA-binding</keyword>
<dbReference type="SUPFAM" id="SSF48452">
    <property type="entry name" value="TPR-like"/>
    <property type="match status" value="3"/>
</dbReference>
<accession>A0A2T2YHK6</accession>
<dbReference type="Gene3D" id="3.40.50.10070">
    <property type="entry name" value="TolB, N-terminal domain"/>
    <property type="match status" value="1"/>
</dbReference>
<keyword evidence="8" id="KW-1185">Reference proteome</keyword>
<dbReference type="Pfam" id="PF13181">
    <property type="entry name" value="TPR_8"/>
    <property type="match status" value="2"/>
</dbReference>
<evidence type="ECO:0000256" key="4">
    <source>
        <dbReference type="PROSITE-ProRule" id="PRU00339"/>
    </source>
</evidence>
<feature type="repeat" description="TPR" evidence="4">
    <location>
        <begin position="534"/>
        <end position="567"/>
    </location>
</feature>
<reference evidence="7 8" key="1">
    <citation type="submission" date="2018-03" db="EMBL/GenBank/DDBJ databases">
        <title>Adhaeribacter sp. HMF7605 Genome sequencing and assembly.</title>
        <authorList>
            <person name="Kang H."/>
            <person name="Kang J."/>
            <person name="Cha I."/>
            <person name="Kim H."/>
            <person name="Joh K."/>
        </authorList>
    </citation>
    <scope>NUCLEOTIDE SEQUENCE [LARGE SCALE GENOMIC DNA]</scope>
    <source>
        <strain evidence="7 8">HMF7605</strain>
    </source>
</reference>
<proteinExistence type="predicted"/>
<organism evidence="7 8">
    <name type="scientific">Adhaeribacter arboris</name>
    <dbReference type="NCBI Taxonomy" id="2072846"/>
    <lineage>
        <taxon>Bacteria</taxon>
        <taxon>Pseudomonadati</taxon>
        <taxon>Bacteroidota</taxon>
        <taxon>Cytophagia</taxon>
        <taxon>Cytophagales</taxon>
        <taxon>Hymenobacteraceae</taxon>
        <taxon>Adhaeribacter</taxon>
    </lineage>
</organism>
<evidence type="ECO:0000256" key="5">
    <source>
        <dbReference type="SAM" id="Phobius"/>
    </source>
</evidence>
<feature type="repeat" description="TPR" evidence="4">
    <location>
        <begin position="390"/>
        <end position="423"/>
    </location>
</feature>
<protein>
    <submittedName>
        <fullName evidence="7">AraC family transcriptional regulator</fullName>
    </submittedName>
</protein>
<evidence type="ECO:0000313" key="8">
    <source>
        <dbReference type="Proteomes" id="UP000240357"/>
    </source>
</evidence>
<dbReference type="OrthoDB" id="9779074at2"/>
<dbReference type="GO" id="GO:0043565">
    <property type="term" value="F:sequence-specific DNA binding"/>
    <property type="evidence" value="ECO:0007669"/>
    <property type="project" value="InterPro"/>
</dbReference>
<feature type="repeat" description="TPR" evidence="4">
    <location>
        <begin position="465"/>
        <end position="498"/>
    </location>
</feature>
<gene>
    <name evidence="7" type="ORF">AHMF7605_16530</name>
</gene>
<dbReference type="RefSeq" id="WP_106931171.1">
    <property type="nucleotide sequence ID" value="NZ_PYFT01000001.1"/>
</dbReference>
<dbReference type="SUPFAM" id="SSF46689">
    <property type="entry name" value="Homeodomain-like"/>
    <property type="match status" value="1"/>
</dbReference>
<dbReference type="PROSITE" id="PS00041">
    <property type="entry name" value="HTH_ARAC_FAMILY_1"/>
    <property type="match status" value="1"/>
</dbReference>
<feature type="transmembrane region" description="Helical" evidence="5">
    <location>
        <begin position="137"/>
        <end position="157"/>
    </location>
</feature>
<dbReference type="InterPro" id="IPR019734">
    <property type="entry name" value="TPR_rpt"/>
</dbReference>
<dbReference type="PROSITE" id="PS01124">
    <property type="entry name" value="HTH_ARAC_FAMILY_2"/>
    <property type="match status" value="1"/>
</dbReference>
<dbReference type="Gene3D" id="1.10.10.60">
    <property type="entry name" value="Homeodomain-like"/>
    <property type="match status" value="1"/>
</dbReference>
<comment type="caution">
    <text evidence="7">The sequence shown here is derived from an EMBL/GenBank/DDBJ whole genome shotgun (WGS) entry which is preliminary data.</text>
</comment>
<keyword evidence="5" id="KW-0812">Transmembrane</keyword>
<evidence type="ECO:0000256" key="3">
    <source>
        <dbReference type="ARBA" id="ARBA00023163"/>
    </source>
</evidence>
<dbReference type="SMART" id="SM00342">
    <property type="entry name" value="HTH_ARAC"/>
    <property type="match status" value="1"/>
</dbReference>
<dbReference type="PROSITE" id="PS50005">
    <property type="entry name" value="TPR"/>
    <property type="match status" value="3"/>
</dbReference>
<dbReference type="GO" id="GO:0003700">
    <property type="term" value="F:DNA-binding transcription factor activity"/>
    <property type="evidence" value="ECO:0007669"/>
    <property type="project" value="InterPro"/>
</dbReference>
<dbReference type="InterPro" id="IPR018062">
    <property type="entry name" value="HTH_AraC-typ_CS"/>
</dbReference>
<feature type="domain" description="HTH araC/xylS-type" evidence="6">
    <location>
        <begin position="13"/>
        <end position="112"/>
    </location>
</feature>
<evidence type="ECO:0000256" key="2">
    <source>
        <dbReference type="ARBA" id="ARBA00023125"/>
    </source>
</evidence>
<keyword evidence="1" id="KW-0805">Transcription regulation</keyword>
<dbReference type="Gene3D" id="1.25.40.10">
    <property type="entry name" value="Tetratricopeptide repeat domain"/>
    <property type="match status" value="3"/>
</dbReference>
<dbReference type="InterPro" id="IPR018060">
    <property type="entry name" value="HTH_AraC"/>
</dbReference>
<dbReference type="InterPro" id="IPR020449">
    <property type="entry name" value="Tscrpt_reg_AraC-type_HTH"/>
</dbReference>
<name>A0A2T2YHK6_9BACT</name>
<dbReference type="Pfam" id="PF12833">
    <property type="entry name" value="HTH_18"/>
    <property type="match status" value="1"/>
</dbReference>
<dbReference type="PRINTS" id="PR00032">
    <property type="entry name" value="HTHARAC"/>
</dbReference>
<evidence type="ECO:0000313" key="7">
    <source>
        <dbReference type="EMBL" id="PSR54995.1"/>
    </source>
</evidence>
<sequence length="691" mass="80358">MPDSSIIDNDFISQITAVVEKNLANEQFGVSELADEMNMSRSNLLRKIKKLTHLSVSQLIREVRLRRGMDLLRQTSLNVSEVAHQVGFSSTSYFIKCFREHYGYPPGEVGKRAEEKIAEEITGEPVLLVPPKPKAKYPWLVLGGLVIVAALGFGYFLKFQATSAVPLEKSIVVLPFKNDSSDSTNVYLINGLMESTLNNLQKIKDLKVISRTSAEKYRRTTKSIPEMAQELHANYFVEGSGQKIGNQILLNIQLIDATTDKHLWAKQYKRETRDIFALQQEIARNIAQEIQAIITPEEEKRINKNPTNNLVAYDLFLKGQHLFRQGRRENQEKAIPFFKKALEEDPTFALAYAELAMVYYYLDLHQTDKKYPLEVNRHADKALLYDAKLPESLVAKAMYYMLQKEYKSAATYLEKALEYHPNSALVIHFLADLYNLYLPNAPKYLEYALKGLQLEMAAHDSVTTSYTYLHLSNAFIQTGFVDEALRYINKSLQYNPQNPFSGYLKVYILYAKTHNLPQTRQLMLQELNKDTTRFDIMLQMGQICYQMRDYKSAYHYYKRFIQIREQQQLEVYRNEDIHIGMTLAKMGYPKEAEKLVSSFKKFADQDQSIYHHLYQSIYYAYRKNTSQAIAHLELFSRENNYQYWVLLMDKDPVAEPFKDLPEYKKVVQTITTKFWQTHQKIKKNLEAQKLL</sequence>
<dbReference type="AlphaFoldDB" id="A0A2T2YHK6"/>
<dbReference type="SMART" id="SM00028">
    <property type="entry name" value="TPR"/>
    <property type="match status" value="4"/>
</dbReference>
<evidence type="ECO:0000256" key="1">
    <source>
        <dbReference type="ARBA" id="ARBA00023015"/>
    </source>
</evidence>
<dbReference type="InterPro" id="IPR009057">
    <property type="entry name" value="Homeodomain-like_sf"/>
</dbReference>
<dbReference type="InterPro" id="IPR011990">
    <property type="entry name" value="TPR-like_helical_dom_sf"/>
</dbReference>